<keyword evidence="10" id="KW-1278">Translocase</keyword>
<dbReference type="EC" id="7.1.1.2" evidence="4"/>
<feature type="transmembrane region" description="Helical" evidence="19">
    <location>
        <begin position="6"/>
        <end position="29"/>
    </location>
</feature>
<dbReference type="EMBL" id="KT164609">
    <property type="protein sequence ID" value="ALO64367.1"/>
    <property type="molecule type" value="Genomic_DNA"/>
</dbReference>
<keyword evidence="8 19" id="KW-0812">Transmembrane</keyword>
<geneLocation type="mitochondrion" evidence="20"/>
<keyword evidence="9" id="KW-0999">Mitochondrion inner membrane</keyword>
<dbReference type="GO" id="GO:0005743">
    <property type="term" value="C:mitochondrial inner membrane"/>
    <property type="evidence" value="ECO:0007669"/>
    <property type="project" value="UniProtKB-SubCell"/>
</dbReference>
<keyword evidence="16 19" id="KW-0472">Membrane</keyword>
<protein>
    <recommendedName>
        <fullName evidence="5">NADH-ubiquinone oxidoreductase chain 2</fullName>
        <ecNumber evidence="4">7.1.1.2</ecNumber>
    </recommendedName>
    <alternativeName>
        <fullName evidence="17">NADH dehydrogenase subunit 2</fullName>
    </alternativeName>
</protein>
<comment type="catalytic activity">
    <reaction evidence="18">
        <text>a ubiquinone + NADH + 5 H(+)(in) = a ubiquinol + NAD(+) + 4 H(+)(out)</text>
        <dbReference type="Rhea" id="RHEA:29091"/>
        <dbReference type="Rhea" id="RHEA-COMP:9565"/>
        <dbReference type="Rhea" id="RHEA-COMP:9566"/>
        <dbReference type="ChEBI" id="CHEBI:15378"/>
        <dbReference type="ChEBI" id="CHEBI:16389"/>
        <dbReference type="ChEBI" id="CHEBI:17976"/>
        <dbReference type="ChEBI" id="CHEBI:57540"/>
        <dbReference type="ChEBI" id="CHEBI:57945"/>
        <dbReference type="EC" id="7.1.1.2"/>
    </reaction>
</comment>
<feature type="transmembrane region" description="Helical" evidence="19">
    <location>
        <begin position="133"/>
        <end position="149"/>
    </location>
</feature>
<comment type="subcellular location">
    <subcellularLocation>
        <location evidence="2">Mitochondrion inner membrane</location>
        <topology evidence="2">Multi-pass membrane protein</topology>
    </subcellularLocation>
</comment>
<feature type="transmembrane region" description="Helical" evidence="19">
    <location>
        <begin position="77"/>
        <end position="96"/>
    </location>
</feature>
<proteinExistence type="inferred from homology"/>
<evidence type="ECO:0000256" key="17">
    <source>
        <dbReference type="ARBA" id="ARBA00031028"/>
    </source>
</evidence>
<evidence type="ECO:0000256" key="16">
    <source>
        <dbReference type="ARBA" id="ARBA00023136"/>
    </source>
</evidence>
<feature type="transmembrane region" description="Helical" evidence="19">
    <location>
        <begin position="50"/>
        <end position="71"/>
    </location>
</feature>
<keyword evidence="12 19" id="KW-1133">Transmembrane helix</keyword>
<evidence type="ECO:0000256" key="12">
    <source>
        <dbReference type="ARBA" id="ARBA00022989"/>
    </source>
</evidence>
<reference evidence="20" key="1">
    <citation type="submission" date="2015-06" db="EMBL/GenBank/DDBJ databases">
        <title>High-throughput detection of wild bee species with mitogenome skimming and resequencing (mt-S/R).</title>
        <authorList>
            <person name="Tang M."/>
            <person name="Hardman C."/>
            <person name="Ji Y."/>
            <person name="Meng G."/>
            <person name="Liu S."/>
            <person name="Tan M."/>
            <person name="Yang S."/>
            <person name="Yang C."/>
            <person name="Moss E."/>
            <person name="Nevard T."/>
            <person name="Potts S.G."/>
            <person name="Zhou X."/>
            <person name="Yu D.W."/>
        </authorList>
    </citation>
    <scope>NUCLEOTIDE SEQUENCE</scope>
</reference>
<dbReference type="PANTHER" id="PTHR46552">
    <property type="entry name" value="NADH-UBIQUINONE OXIDOREDUCTASE CHAIN 2"/>
    <property type="match status" value="1"/>
</dbReference>
<evidence type="ECO:0000256" key="5">
    <source>
        <dbReference type="ARBA" id="ARBA00021008"/>
    </source>
</evidence>
<evidence type="ECO:0000256" key="15">
    <source>
        <dbReference type="ARBA" id="ARBA00023128"/>
    </source>
</evidence>
<evidence type="ECO:0000256" key="6">
    <source>
        <dbReference type="ARBA" id="ARBA00022448"/>
    </source>
</evidence>
<dbReference type="GO" id="GO:0008137">
    <property type="term" value="F:NADH dehydrogenase (ubiquinone) activity"/>
    <property type="evidence" value="ECO:0007669"/>
    <property type="project" value="UniProtKB-EC"/>
</dbReference>
<evidence type="ECO:0000256" key="8">
    <source>
        <dbReference type="ARBA" id="ARBA00022692"/>
    </source>
</evidence>
<organism evidence="20">
    <name type="scientific">Seladonia tumulorum</name>
    <dbReference type="NCBI Taxonomy" id="115100"/>
    <lineage>
        <taxon>Eukaryota</taxon>
        <taxon>Metazoa</taxon>
        <taxon>Ecdysozoa</taxon>
        <taxon>Arthropoda</taxon>
        <taxon>Hexapoda</taxon>
        <taxon>Insecta</taxon>
        <taxon>Pterygota</taxon>
        <taxon>Neoptera</taxon>
        <taxon>Endopterygota</taxon>
        <taxon>Hymenoptera</taxon>
        <taxon>Apocrita</taxon>
        <taxon>Aculeata</taxon>
        <taxon>Apoidea</taxon>
        <taxon>Anthophila</taxon>
        <taxon>Halictidae</taxon>
        <taxon>Halictinae</taxon>
        <taxon>Halictini</taxon>
        <taxon>Seladonia</taxon>
    </lineage>
</organism>
<evidence type="ECO:0000256" key="7">
    <source>
        <dbReference type="ARBA" id="ARBA00022660"/>
    </source>
</evidence>
<gene>
    <name evidence="20" type="primary">ND2</name>
</gene>
<evidence type="ECO:0000256" key="1">
    <source>
        <dbReference type="ARBA" id="ARBA00003257"/>
    </source>
</evidence>
<evidence type="ECO:0000256" key="4">
    <source>
        <dbReference type="ARBA" id="ARBA00012944"/>
    </source>
</evidence>
<feature type="transmembrane region" description="Helical" evidence="19">
    <location>
        <begin position="251"/>
        <end position="272"/>
    </location>
</feature>
<feature type="transmembrane region" description="Helical" evidence="19">
    <location>
        <begin position="299"/>
        <end position="320"/>
    </location>
</feature>
<evidence type="ECO:0000256" key="9">
    <source>
        <dbReference type="ARBA" id="ARBA00022792"/>
    </source>
</evidence>
<feature type="transmembrane region" description="Helical" evidence="19">
    <location>
        <begin position="181"/>
        <end position="198"/>
    </location>
</feature>
<dbReference type="PANTHER" id="PTHR46552:SF1">
    <property type="entry name" value="NADH-UBIQUINONE OXIDOREDUCTASE CHAIN 2"/>
    <property type="match status" value="1"/>
</dbReference>
<evidence type="ECO:0000256" key="19">
    <source>
        <dbReference type="SAM" id="Phobius"/>
    </source>
</evidence>
<keyword evidence="14" id="KW-0830">Ubiquinone</keyword>
<keyword evidence="13" id="KW-0520">NAD</keyword>
<sequence>MNIIIYIILLIITLISFFTPNLFLMWLFLEISSLLFCIYMNINSLKIYSIMYFLISCLTSILIIYCFLNLFNSNINYILLFSLWMKLGLFPLNSWMNFLMKNINFNSLILMLTILKCIPIFMFLNFINLNYNILIFLILMILPPVMFSFNTSSLTLLMNYSSMYNIPLMLIFSYLNMNLMLTYMIIYMLSTLMILLMLKELNLFYKNSLTMKLNFKNKMSYNLMMFMYSQLPPFTSFMIKWNLIESMMLNNYLSMLTMLIIISSLMMTFNYLNFNSNYFFLTNLKIGHKINYNKKTNTNIMLIMYLSLLMFTMFIIYIFMN</sequence>
<keyword evidence="11" id="KW-0249">Electron transport</keyword>
<comment type="similarity">
    <text evidence="3">Belongs to the complex I subunit 2 family.</text>
</comment>
<dbReference type="OrthoDB" id="191315at2759"/>
<evidence type="ECO:0000256" key="14">
    <source>
        <dbReference type="ARBA" id="ARBA00023075"/>
    </source>
</evidence>
<evidence type="ECO:0000256" key="3">
    <source>
        <dbReference type="ARBA" id="ARBA00007012"/>
    </source>
</evidence>
<feature type="transmembrane region" description="Helical" evidence="19">
    <location>
        <begin position="108"/>
        <end position="127"/>
    </location>
</feature>
<evidence type="ECO:0000256" key="11">
    <source>
        <dbReference type="ARBA" id="ARBA00022982"/>
    </source>
</evidence>
<dbReference type="AlphaFoldDB" id="A0A0S2LT41"/>
<dbReference type="InterPro" id="IPR050175">
    <property type="entry name" value="Complex_I_Subunit_2"/>
</dbReference>
<keyword evidence="15 20" id="KW-0496">Mitochondrion</keyword>
<name>A0A0S2LT41_9HYME</name>
<comment type="function">
    <text evidence="1">Core subunit of the mitochondrial membrane respiratory chain NADH dehydrogenase (Complex I) that is believed to belong to the minimal assembly required for catalysis. Complex I functions in the transfer of electrons from NADH to the respiratory chain. The immediate electron acceptor for the enzyme is believed to be ubiquinone.</text>
</comment>
<evidence type="ECO:0000256" key="2">
    <source>
        <dbReference type="ARBA" id="ARBA00004448"/>
    </source>
</evidence>
<keyword evidence="7" id="KW-0679">Respiratory chain</keyword>
<accession>A0A0S2LT41</accession>
<evidence type="ECO:0000313" key="20">
    <source>
        <dbReference type="EMBL" id="ALO64367.1"/>
    </source>
</evidence>
<evidence type="ECO:0000256" key="18">
    <source>
        <dbReference type="ARBA" id="ARBA00049551"/>
    </source>
</evidence>
<feature type="transmembrane region" description="Helical" evidence="19">
    <location>
        <begin position="219"/>
        <end position="239"/>
    </location>
</feature>
<evidence type="ECO:0000256" key="13">
    <source>
        <dbReference type="ARBA" id="ARBA00023027"/>
    </source>
</evidence>
<keyword evidence="6" id="KW-0813">Transport</keyword>
<evidence type="ECO:0000256" key="10">
    <source>
        <dbReference type="ARBA" id="ARBA00022967"/>
    </source>
</evidence>
<dbReference type="GO" id="GO:0006120">
    <property type="term" value="P:mitochondrial electron transport, NADH to ubiquinone"/>
    <property type="evidence" value="ECO:0007669"/>
    <property type="project" value="TreeGrafter"/>
</dbReference>